<comment type="caution">
    <text evidence="13">The sequence shown here is derived from an EMBL/GenBank/DDBJ whole genome shotgun (WGS) entry which is preliminary data.</text>
</comment>
<evidence type="ECO:0000256" key="11">
    <source>
        <dbReference type="SAM" id="MobiDB-lite"/>
    </source>
</evidence>
<dbReference type="Pfam" id="PF03839">
    <property type="entry name" value="Sec62"/>
    <property type="match status" value="1"/>
</dbReference>
<evidence type="ECO:0000256" key="7">
    <source>
        <dbReference type="ARBA" id="ARBA00022927"/>
    </source>
</evidence>
<dbReference type="PANTHER" id="PTHR12443">
    <property type="entry name" value="TRANSLOCATION PROTEIN SEC62"/>
    <property type="match status" value="1"/>
</dbReference>
<protein>
    <recommendedName>
        <fullName evidence="3">Translocation protein SEC62</fullName>
    </recommendedName>
</protein>
<evidence type="ECO:0000256" key="9">
    <source>
        <dbReference type="ARBA" id="ARBA00023010"/>
    </source>
</evidence>
<evidence type="ECO:0000256" key="4">
    <source>
        <dbReference type="ARBA" id="ARBA00022448"/>
    </source>
</evidence>
<proteinExistence type="inferred from homology"/>
<evidence type="ECO:0000256" key="2">
    <source>
        <dbReference type="ARBA" id="ARBA00010604"/>
    </source>
</evidence>
<keyword evidence="10 12" id="KW-0472">Membrane</keyword>
<dbReference type="EMBL" id="CM026426">
    <property type="protein sequence ID" value="KAG0574631.1"/>
    <property type="molecule type" value="Genomic_DNA"/>
</dbReference>
<feature type="transmembrane region" description="Helical" evidence="12">
    <location>
        <begin position="149"/>
        <end position="168"/>
    </location>
</feature>
<keyword evidence="8 12" id="KW-1133">Transmembrane helix</keyword>
<evidence type="ECO:0000256" key="6">
    <source>
        <dbReference type="ARBA" id="ARBA00022824"/>
    </source>
</evidence>
<evidence type="ECO:0000256" key="12">
    <source>
        <dbReference type="SAM" id="Phobius"/>
    </source>
</evidence>
<evidence type="ECO:0000256" key="8">
    <source>
        <dbReference type="ARBA" id="ARBA00022989"/>
    </source>
</evidence>
<feature type="region of interest" description="Disordered" evidence="11">
    <location>
        <begin position="344"/>
        <end position="377"/>
    </location>
</feature>
<accession>A0A8T0HV93</accession>
<evidence type="ECO:0000256" key="1">
    <source>
        <dbReference type="ARBA" id="ARBA00004477"/>
    </source>
</evidence>
<keyword evidence="4" id="KW-0813">Transport</keyword>
<gene>
    <name evidence="13" type="ORF">KC19_VG278100</name>
</gene>
<keyword evidence="5 12" id="KW-0812">Transmembrane</keyword>
<sequence length="377" mass="42830">MAKKKLEKPDGGTNATKKKGKEVDPVRVFAERVRDHKELDTRWAILQEARVEYFRGKDFITVLRAHPELIKPLGIEAAIEDVELDIGNILIKRKLIMRCDRVSKTPRPGKTKLSKWPARIEIDQEQMFSEKDSFYAWTFERRRPLWQTVLSFLVPVVTLACCLFPVFPHWCKLGVLYFCLAFLTLIFGVLILRTAIFSILWLTLSKRVWFLPNILAEEATLSELFQFMPDFKDDDPPPKWSTRIAFGSVAALIIWFVVVHGPNEQARARYQKKASNIIDDILTWKPQALSVFTGEADGPNQTVLDAPEGVNTAESGVEDPDGEILETVSKSIPDMVKELEVSVDDSGGQENFRETISADDFSSPATHHGREIDSELK</sequence>
<organism evidence="13 14">
    <name type="scientific">Ceratodon purpureus</name>
    <name type="common">Fire moss</name>
    <name type="synonym">Dicranum purpureum</name>
    <dbReference type="NCBI Taxonomy" id="3225"/>
    <lineage>
        <taxon>Eukaryota</taxon>
        <taxon>Viridiplantae</taxon>
        <taxon>Streptophyta</taxon>
        <taxon>Embryophyta</taxon>
        <taxon>Bryophyta</taxon>
        <taxon>Bryophytina</taxon>
        <taxon>Bryopsida</taxon>
        <taxon>Dicranidae</taxon>
        <taxon>Pseudoditrichales</taxon>
        <taxon>Ditrichaceae</taxon>
        <taxon>Ceratodon</taxon>
    </lineage>
</organism>
<dbReference type="InterPro" id="IPR004728">
    <property type="entry name" value="Sec62"/>
</dbReference>
<comment type="similarity">
    <text evidence="2">Belongs to the SEC62 family.</text>
</comment>
<keyword evidence="7" id="KW-0653">Protein transport</keyword>
<evidence type="ECO:0000313" key="14">
    <source>
        <dbReference type="Proteomes" id="UP000822688"/>
    </source>
</evidence>
<feature type="transmembrane region" description="Helical" evidence="12">
    <location>
        <begin position="240"/>
        <end position="259"/>
    </location>
</feature>
<dbReference type="AlphaFoldDB" id="A0A8T0HV93"/>
<reference evidence="13" key="1">
    <citation type="submission" date="2020-06" db="EMBL/GenBank/DDBJ databases">
        <title>WGS assembly of Ceratodon purpureus strain R40.</title>
        <authorList>
            <person name="Carey S.B."/>
            <person name="Jenkins J."/>
            <person name="Shu S."/>
            <person name="Lovell J.T."/>
            <person name="Sreedasyam A."/>
            <person name="Maumus F."/>
            <person name="Tiley G.P."/>
            <person name="Fernandez-Pozo N."/>
            <person name="Barry K."/>
            <person name="Chen C."/>
            <person name="Wang M."/>
            <person name="Lipzen A."/>
            <person name="Daum C."/>
            <person name="Saski C.A."/>
            <person name="Payton A.C."/>
            <person name="Mcbreen J.C."/>
            <person name="Conrad R.E."/>
            <person name="Kollar L.M."/>
            <person name="Olsson S."/>
            <person name="Huttunen S."/>
            <person name="Landis J.B."/>
            <person name="Wickett N.J."/>
            <person name="Johnson M.G."/>
            <person name="Rensing S.A."/>
            <person name="Grimwood J."/>
            <person name="Schmutz J."/>
            <person name="Mcdaniel S.F."/>
        </authorList>
    </citation>
    <scope>NUCLEOTIDE SEQUENCE</scope>
    <source>
        <strain evidence="13">R40</strain>
    </source>
</reference>
<evidence type="ECO:0000256" key="10">
    <source>
        <dbReference type="ARBA" id="ARBA00023136"/>
    </source>
</evidence>
<feature type="transmembrane region" description="Helical" evidence="12">
    <location>
        <begin position="174"/>
        <end position="196"/>
    </location>
</feature>
<evidence type="ECO:0000313" key="13">
    <source>
        <dbReference type="EMBL" id="KAG0574631.1"/>
    </source>
</evidence>
<feature type="region of interest" description="Disordered" evidence="11">
    <location>
        <begin position="1"/>
        <end position="21"/>
    </location>
</feature>
<keyword evidence="9" id="KW-0811">Translocation</keyword>
<dbReference type="GO" id="GO:0005789">
    <property type="term" value="C:endoplasmic reticulum membrane"/>
    <property type="evidence" value="ECO:0007669"/>
    <property type="project" value="UniProtKB-SubCell"/>
</dbReference>
<dbReference type="Proteomes" id="UP000822688">
    <property type="component" value="Chromosome V"/>
</dbReference>
<evidence type="ECO:0000256" key="3">
    <source>
        <dbReference type="ARBA" id="ARBA00021257"/>
    </source>
</evidence>
<keyword evidence="6" id="KW-0256">Endoplasmic reticulum</keyword>
<dbReference type="GO" id="GO:0031204">
    <property type="term" value="P:post-translational protein targeting to membrane, translocation"/>
    <property type="evidence" value="ECO:0007669"/>
    <property type="project" value="TreeGrafter"/>
</dbReference>
<dbReference type="PANTHER" id="PTHR12443:SF9">
    <property type="entry name" value="TRANSLOCATION PROTEIN SEC62"/>
    <property type="match status" value="1"/>
</dbReference>
<feature type="compositionally biased region" description="Basic and acidic residues" evidence="11">
    <location>
        <begin position="368"/>
        <end position="377"/>
    </location>
</feature>
<keyword evidence="14" id="KW-1185">Reference proteome</keyword>
<name>A0A8T0HV93_CERPU</name>
<evidence type="ECO:0000256" key="5">
    <source>
        <dbReference type="ARBA" id="ARBA00022692"/>
    </source>
</evidence>
<comment type="subcellular location">
    <subcellularLocation>
        <location evidence="1">Endoplasmic reticulum membrane</location>
        <topology evidence="1">Multi-pass membrane protein</topology>
    </subcellularLocation>
</comment>